<feature type="compositionally biased region" description="Pro residues" evidence="3">
    <location>
        <begin position="520"/>
        <end position="532"/>
    </location>
</feature>
<dbReference type="PANTHER" id="PTHR46771:SF5">
    <property type="entry name" value="DETERIN"/>
    <property type="match status" value="1"/>
</dbReference>
<protein>
    <recommendedName>
        <fullName evidence="6">Protein bir1</fullName>
    </recommendedName>
</protein>
<keyword evidence="1" id="KW-0479">Metal-binding</keyword>
<dbReference type="PaxDb" id="214684-Q5KAK3"/>
<dbReference type="Gene3D" id="1.10.1170.10">
    <property type="entry name" value="Inhibitor Of Apoptosis Protein (2mihbC-IAP-1), Chain A"/>
    <property type="match status" value="2"/>
</dbReference>
<dbReference type="SUPFAM" id="SSF57924">
    <property type="entry name" value="Inhibitor of apoptosis (IAP) repeat"/>
    <property type="match status" value="2"/>
</dbReference>
<gene>
    <name evidence="4" type="ordered locus">CNJ01400</name>
</gene>
<feature type="compositionally biased region" description="Basic and acidic residues" evidence="3">
    <location>
        <begin position="252"/>
        <end position="270"/>
    </location>
</feature>
<name>Q5KAK3_CRYD1</name>
<feature type="compositionally biased region" description="Basic and acidic residues" evidence="3">
    <location>
        <begin position="360"/>
        <end position="373"/>
    </location>
</feature>
<proteinExistence type="predicted"/>
<dbReference type="KEGG" id="cne:CNJ01400"/>
<feature type="compositionally biased region" description="Polar residues" evidence="3">
    <location>
        <begin position="607"/>
        <end position="624"/>
    </location>
</feature>
<dbReference type="AlphaFoldDB" id="Q5KAK3"/>
<dbReference type="InParanoid" id="Q5KAK3"/>
<dbReference type="GO" id="GO:0005634">
    <property type="term" value="C:nucleus"/>
    <property type="evidence" value="ECO:0000318"/>
    <property type="project" value="GO_Central"/>
</dbReference>
<accession>Q5KAK3</accession>
<dbReference type="GO" id="GO:0046872">
    <property type="term" value="F:metal ion binding"/>
    <property type="evidence" value="ECO:0007669"/>
    <property type="project" value="UniProtKB-KW"/>
</dbReference>
<reference evidence="4 5" key="1">
    <citation type="journal article" date="2005" name="Science">
        <title>The genome of the basidiomycetous yeast and human pathogen Cryptococcus neoformans.</title>
        <authorList>
            <person name="Loftus B.J."/>
            <person name="Fung E."/>
            <person name="Roncaglia P."/>
            <person name="Rowley D."/>
            <person name="Amedeo P."/>
            <person name="Bruno D."/>
            <person name="Vamathevan J."/>
            <person name="Miranda M."/>
            <person name="Anderson I.J."/>
            <person name="Fraser J.A."/>
            <person name="Allen J.E."/>
            <person name="Bosdet I.E."/>
            <person name="Brent M.R."/>
            <person name="Chiu R."/>
            <person name="Doering T.L."/>
            <person name="Donlin M.J."/>
            <person name="D'Souza C.A."/>
            <person name="Fox D.S."/>
            <person name="Grinberg V."/>
            <person name="Fu J."/>
            <person name="Fukushima M."/>
            <person name="Haas B.J."/>
            <person name="Huang J.C."/>
            <person name="Janbon G."/>
            <person name="Jones S.J."/>
            <person name="Koo H.L."/>
            <person name="Krzywinski M.I."/>
            <person name="Kwon-Chung J.K."/>
            <person name="Lengeler K.B."/>
            <person name="Maiti R."/>
            <person name="Marra M.A."/>
            <person name="Marra R.E."/>
            <person name="Mathewson C.A."/>
            <person name="Mitchell T.G."/>
            <person name="Pertea M."/>
            <person name="Riggs F.R."/>
            <person name="Salzberg S.L."/>
            <person name="Schein J.E."/>
            <person name="Shvartsbeyn A."/>
            <person name="Shin H."/>
            <person name="Shumway M."/>
            <person name="Specht C.A."/>
            <person name="Suh B.B."/>
            <person name="Tenney A."/>
            <person name="Utterback T.R."/>
            <person name="Wickes B.L."/>
            <person name="Wortman J.R."/>
            <person name="Wye N.H."/>
            <person name="Kronstad J.W."/>
            <person name="Lodge J.K."/>
            <person name="Heitman J."/>
            <person name="Davis R.W."/>
            <person name="Fraser C.M."/>
            <person name="Hyman R.W."/>
        </authorList>
    </citation>
    <scope>NUCLEOTIDE SEQUENCE [LARGE SCALE GENOMIC DNA]</scope>
    <source>
        <strain evidence="5">JEC21 / ATCC MYA-565</strain>
    </source>
</reference>
<feature type="region of interest" description="Disordered" evidence="3">
    <location>
        <begin position="212"/>
        <end position="584"/>
    </location>
</feature>
<evidence type="ECO:0000256" key="1">
    <source>
        <dbReference type="ARBA" id="ARBA00022723"/>
    </source>
</evidence>
<sequence length="683" mass="74731">MQNLDNRLASFNAVTKPKSKAKPQFPLEASTHPHLTPRALAEAGFYHTPGTSPPSFDNCTCFLCNLELGGWDEDDDPFEEHAKRAGCAWAEMFCAVKIEKRKRDRSDGQYTTVYETANSLPQSAESIEVRAQTFKKWWPHKQKSGWLPTVKALARAGFVYNPSTESKDAVICPYCEYGVEGWEATDDPWEIHQSKVPDCHFFRATLVGEAEGSGIADKPNKASGRPKKSIAPKKSKRGTTVAPLEPSEPEDAEHHSDAEENTDVEKEKPSKASGRRKKSEAPKRPKRGTIVASVASEVEGTKHIPEEDASASQAITSTRRTTKARVTMTTAVATTTTKAKATKGKKKTGKNEAVSGSQTIKEDAPVAENHTEIEMESDVEEPIPVKKTRAKSKKEKKEQKATAKSKGKQKVTDEPEAEEIVAAESGIEAPTESEAEPAQKPEKKTRAKAATTAKGRKKAQNKEVEEEEDSKAGTEVDVPSGSEAELPADEQPTPKVIRPASKASASKSSKSSSRLKALPSLPPSHQPPPVKSPTPSSRPLSQLDRFANIPPTSSPASTPRGKATLRSTRPTKLSPHAALPREAMDASLTRGALAARKVVDDLFSSPAGASSTMEEMSQPKQTQEPHLPSQPRPLTEQEKQMKLEALIRAEMQRSYNQLKEEGEKMIEDWYEKAKNDRKKIESL</sequence>
<dbReference type="GO" id="GO:0051726">
    <property type="term" value="P:regulation of cell cycle"/>
    <property type="evidence" value="ECO:0000318"/>
    <property type="project" value="GO_Central"/>
</dbReference>
<dbReference type="InterPro" id="IPR001370">
    <property type="entry name" value="BIR_rpt"/>
</dbReference>
<evidence type="ECO:0000256" key="3">
    <source>
        <dbReference type="SAM" id="MobiDB-lite"/>
    </source>
</evidence>
<organism evidence="4 5">
    <name type="scientific">Cryptococcus deneoformans (strain JEC21 / ATCC MYA-565)</name>
    <name type="common">Cryptococcus neoformans var. neoformans serotype D</name>
    <dbReference type="NCBI Taxonomy" id="214684"/>
    <lineage>
        <taxon>Eukaryota</taxon>
        <taxon>Fungi</taxon>
        <taxon>Dikarya</taxon>
        <taxon>Basidiomycota</taxon>
        <taxon>Agaricomycotina</taxon>
        <taxon>Tremellomycetes</taxon>
        <taxon>Tremellales</taxon>
        <taxon>Cryptococcaceae</taxon>
        <taxon>Cryptococcus</taxon>
        <taxon>Cryptococcus neoformans species complex</taxon>
    </lineage>
</organism>
<dbReference type="PANTHER" id="PTHR46771">
    <property type="entry name" value="DETERIN"/>
    <property type="match status" value="1"/>
</dbReference>
<feature type="compositionally biased region" description="Basic residues" evidence="3">
    <location>
        <begin position="224"/>
        <end position="237"/>
    </location>
</feature>
<feature type="compositionally biased region" description="Low complexity" evidence="3">
    <location>
        <begin position="324"/>
        <end position="339"/>
    </location>
</feature>
<dbReference type="OrthoDB" id="2196114at2759"/>
<dbReference type="CDD" id="cd00022">
    <property type="entry name" value="BIR"/>
    <property type="match status" value="2"/>
</dbReference>
<keyword evidence="5" id="KW-1185">Reference proteome</keyword>
<dbReference type="InterPro" id="IPR051190">
    <property type="entry name" value="Baculoviral_IAP"/>
</dbReference>
<feature type="compositionally biased region" description="Low complexity" evidence="3">
    <location>
        <begin position="498"/>
        <end position="519"/>
    </location>
</feature>
<evidence type="ECO:0000313" key="4">
    <source>
        <dbReference type="EMBL" id="AAW45802.2"/>
    </source>
</evidence>
<evidence type="ECO:0008006" key="6">
    <source>
        <dbReference type="Google" id="ProtNLM"/>
    </source>
</evidence>
<dbReference type="SMART" id="SM00238">
    <property type="entry name" value="BIR"/>
    <property type="match status" value="2"/>
</dbReference>
<dbReference type="EMBL" id="AE017350">
    <property type="protein sequence ID" value="AAW45802.2"/>
    <property type="molecule type" value="Genomic_DNA"/>
</dbReference>
<dbReference type="PROSITE" id="PS50143">
    <property type="entry name" value="BIR_REPEAT_2"/>
    <property type="match status" value="2"/>
</dbReference>
<feature type="region of interest" description="Disordered" evidence="3">
    <location>
        <begin position="604"/>
        <end position="641"/>
    </location>
</feature>
<dbReference type="Proteomes" id="UP000002149">
    <property type="component" value="Chromosome 10"/>
</dbReference>
<evidence type="ECO:0000313" key="5">
    <source>
        <dbReference type="Proteomes" id="UP000002149"/>
    </source>
</evidence>
<dbReference type="STRING" id="214684.Q5KAK3"/>
<dbReference type="Pfam" id="PF00653">
    <property type="entry name" value="BIR"/>
    <property type="match status" value="2"/>
</dbReference>
<dbReference type="FunFam" id="1.10.1170.10:FF:000016">
    <property type="entry name" value="Unplaced genomic scaffold supercont1.2, whole genome shotgun sequence"/>
    <property type="match status" value="1"/>
</dbReference>
<dbReference type="GeneID" id="3254087"/>
<dbReference type="RefSeq" id="XP_024513606.1">
    <property type="nucleotide sequence ID" value="XM_024657949.1"/>
</dbReference>
<evidence type="ECO:0000256" key="2">
    <source>
        <dbReference type="ARBA" id="ARBA00022833"/>
    </source>
</evidence>
<dbReference type="VEuPathDB" id="FungiDB:CNJ01400"/>
<keyword evidence="2" id="KW-0862">Zinc</keyword>
<dbReference type="HOGENOM" id="CLU_445495_0_0_1"/>
<dbReference type="GO" id="GO:0005737">
    <property type="term" value="C:cytoplasm"/>
    <property type="evidence" value="ECO:0000318"/>
    <property type="project" value="GO_Central"/>
</dbReference>
<feature type="region of interest" description="Disordered" evidence="3">
    <location>
        <begin position="10"/>
        <end position="31"/>
    </location>
</feature>